<protein>
    <submittedName>
        <fullName evidence="1">Unannotated protein</fullName>
    </submittedName>
</protein>
<name>A0A6J6YVB1_9ZZZZ</name>
<gene>
    <name evidence="1" type="ORF">UFOPK2992_01463</name>
</gene>
<dbReference type="EMBL" id="CAFAAI010000276">
    <property type="protein sequence ID" value="CAB4809197.1"/>
    <property type="molecule type" value="Genomic_DNA"/>
</dbReference>
<accession>A0A6J6YVB1</accession>
<sequence>MESNFELFQFEPQACRRSFGVKIQESKPEKLGFHPSSCNMQLLANYTKYYTALIFNSKSLIYMVF</sequence>
<proteinExistence type="predicted"/>
<reference evidence="1" key="1">
    <citation type="submission" date="2020-05" db="EMBL/GenBank/DDBJ databases">
        <authorList>
            <person name="Chiriac C."/>
            <person name="Salcher M."/>
            <person name="Ghai R."/>
            <person name="Kavagutti S V."/>
        </authorList>
    </citation>
    <scope>NUCLEOTIDE SEQUENCE</scope>
</reference>
<evidence type="ECO:0000313" key="1">
    <source>
        <dbReference type="EMBL" id="CAB4809197.1"/>
    </source>
</evidence>
<dbReference type="AlphaFoldDB" id="A0A6J6YVB1"/>
<organism evidence="1">
    <name type="scientific">freshwater metagenome</name>
    <dbReference type="NCBI Taxonomy" id="449393"/>
    <lineage>
        <taxon>unclassified sequences</taxon>
        <taxon>metagenomes</taxon>
        <taxon>ecological metagenomes</taxon>
    </lineage>
</organism>